<dbReference type="EC" id="3.1.4.4" evidence="2"/>
<dbReference type="GO" id="GO:0009395">
    <property type="term" value="P:phospholipid catabolic process"/>
    <property type="evidence" value="ECO:0007669"/>
    <property type="project" value="TreeGrafter"/>
</dbReference>
<dbReference type="Gene3D" id="3.30.870.10">
    <property type="entry name" value="Endonuclease Chain A"/>
    <property type="match status" value="1"/>
</dbReference>
<keyword evidence="3" id="KW-0677">Repeat</keyword>
<dbReference type="SUPFAM" id="SSF56024">
    <property type="entry name" value="Phospholipase D/nuclease"/>
    <property type="match status" value="1"/>
</dbReference>
<dbReference type="EMBL" id="UZAE01001274">
    <property type="protein sequence ID" value="VDN98415.1"/>
    <property type="molecule type" value="Genomic_DNA"/>
</dbReference>
<sequence>MLLPSPPSNAWRQMGLSAVSGRRRAHCVQMQALRSASRWSLKTMEHDIQNMIVQALYDRILRAYRENKPFRVYIIMPLLPGFEGDAGSRVTGVSINYELLFIKQSLFHGPSALIPRLRTILAQPENYISVCGLRTYDTWPDGRLATEFIYVHSKLMIVDDRKLIIGSANINDRSMLGYRDSELALVAEDTAERSLVYWKVFVGEVARRFRKSLMAEHLGVLTKEAREAADWNHNLLDDPVCNEFFHNVWCKFAESNMKIFDDVFAMVPSNNMESFDKVAEIRSVEPLYRRDPKKANELIAGLHGHLVRFPEDFLCKEDLTPPQLSKENAIGSIVWT</sequence>
<name>A0A0R3T669_RODNA</name>
<dbReference type="STRING" id="102285.A0A0R3T669"/>
<keyword evidence="5" id="KW-0442">Lipid degradation</keyword>
<dbReference type="Pfam" id="PF00614">
    <property type="entry name" value="PLDc"/>
    <property type="match status" value="1"/>
</dbReference>
<dbReference type="CDD" id="cd09141">
    <property type="entry name" value="PLDc_vPLD1_2_yPLD_like_2"/>
    <property type="match status" value="1"/>
</dbReference>
<comment type="catalytic activity">
    <reaction evidence="1">
        <text>a 1,2-diacyl-sn-glycero-3-phosphocholine + H2O = a 1,2-diacyl-sn-glycero-3-phosphate + choline + H(+)</text>
        <dbReference type="Rhea" id="RHEA:14445"/>
        <dbReference type="ChEBI" id="CHEBI:15354"/>
        <dbReference type="ChEBI" id="CHEBI:15377"/>
        <dbReference type="ChEBI" id="CHEBI:15378"/>
        <dbReference type="ChEBI" id="CHEBI:57643"/>
        <dbReference type="ChEBI" id="CHEBI:58608"/>
        <dbReference type="EC" id="3.1.4.4"/>
    </reaction>
</comment>
<dbReference type="PROSITE" id="PS50035">
    <property type="entry name" value="PLD"/>
    <property type="match status" value="1"/>
</dbReference>
<reference evidence="10" key="1">
    <citation type="submission" date="2017-02" db="UniProtKB">
        <authorList>
            <consortium name="WormBaseParasite"/>
        </authorList>
    </citation>
    <scope>IDENTIFICATION</scope>
</reference>
<evidence type="ECO:0000313" key="10">
    <source>
        <dbReference type="WBParaSite" id="HNAJ_0000255701-mRNA-1"/>
    </source>
</evidence>
<accession>A0A0R3T669</accession>
<evidence type="ECO:0000256" key="5">
    <source>
        <dbReference type="ARBA" id="ARBA00022963"/>
    </source>
</evidence>
<dbReference type="PANTHER" id="PTHR18896:SF76">
    <property type="entry name" value="PHOSPHOLIPASE"/>
    <property type="match status" value="1"/>
</dbReference>
<proteinExistence type="predicted"/>
<keyword evidence="6" id="KW-0443">Lipid metabolism</keyword>
<dbReference type="PANTHER" id="PTHR18896">
    <property type="entry name" value="PHOSPHOLIPASE D"/>
    <property type="match status" value="1"/>
</dbReference>
<dbReference type="WBParaSite" id="HNAJ_0000255701-mRNA-1">
    <property type="protein sequence ID" value="HNAJ_0000255701-mRNA-1"/>
    <property type="gene ID" value="HNAJ_0000255701"/>
</dbReference>
<evidence type="ECO:0000256" key="3">
    <source>
        <dbReference type="ARBA" id="ARBA00022737"/>
    </source>
</evidence>
<dbReference type="SMART" id="SM00155">
    <property type="entry name" value="PLDc"/>
    <property type="match status" value="1"/>
</dbReference>
<dbReference type="AlphaFoldDB" id="A0A0R3T669"/>
<protein>
    <recommendedName>
        <fullName evidence="2">phospholipase D</fullName>
        <ecNumber evidence="2">3.1.4.4</ecNumber>
    </recommendedName>
</protein>
<evidence type="ECO:0000313" key="8">
    <source>
        <dbReference type="EMBL" id="VDN98415.1"/>
    </source>
</evidence>
<evidence type="ECO:0000256" key="4">
    <source>
        <dbReference type="ARBA" id="ARBA00022801"/>
    </source>
</evidence>
<gene>
    <name evidence="8" type="ORF">HNAJ_LOCUS2556</name>
</gene>
<dbReference type="GO" id="GO:0004630">
    <property type="term" value="F:phospholipase D activity"/>
    <property type="evidence" value="ECO:0007669"/>
    <property type="project" value="UniProtKB-EC"/>
</dbReference>
<reference evidence="8 9" key="2">
    <citation type="submission" date="2018-11" db="EMBL/GenBank/DDBJ databases">
        <authorList>
            <consortium name="Pathogen Informatics"/>
        </authorList>
    </citation>
    <scope>NUCLEOTIDE SEQUENCE [LARGE SCALE GENOMIC DNA]</scope>
</reference>
<organism evidence="10">
    <name type="scientific">Rodentolepis nana</name>
    <name type="common">Dwarf tapeworm</name>
    <name type="synonym">Hymenolepis nana</name>
    <dbReference type="NCBI Taxonomy" id="102285"/>
    <lineage>
        <taxon>Eukaryota</taxon>
        <taxon>Metazoa</taxon>
        <taxon>Spiralia</taxon>
        <taxon>Lophotrochozoa</taxon>
        <taxon>Platyhelminthes</taxon>
        <taxon>Cestoda</taxon>
        <taxon>Eucestoda</taxon>
        <taxon>Cyclophyllidea</taxon>
        <taxon>Hymenolepididae</taxon>
        <taxon>Rodentolepis</taxon>
    </lineage>
</organism>
<keyword evidence="4" id="KW-0378">Hydrolase</keyword>
<evidence type="ECO:0000256" key="6">
    <source>
        <dbReference type="ARBA" id="ARBA00023098"/>
    </source>
</evidence>
<evidence type="ECO:0000313" key="9">
    <source>
        <dbReference type="Proteomes" id="UP000278807"/>
    </source>
</evidence>
<evidence type="ECO:0000256" key="2">
    <source>
        <dbReference type="ARBA" id="ARBA00012027"/>
    </source>
</evidence>
<dbReference type="OrthoDB" id="14911at2759"/>
<keyword evidence="9" id="KW-1185">Reference proteome</keyword>
<dbReference type="Proteomes" id="UP000278807">
    <property type="component" value="Unassembled WGS sequence"/>
</dbReference>
<evidence type="ECO:0000256" key="1">
    <source>
        <dbReference type="ARBA" id="ARBA00000798"/>
    </source>
</evidence>
<evidence type="ECO:0000259" key="7">
    <source>
        <dbReference type="PROSITE" id="PS50035"/>
    </source>
</evidence>
<dbReference type="GO" id="GO:0060627">
    <property type="term" value="P:regulation of vesicle-mediated transport"/>
    <property type="evidence" value="ECO:0007669"/>
    <property type="project" value="TreeGrafter"/>
</dbReference>
<dbReference type="InterPro" id="IPR001736">
    <property type="entry name" value="PLipase_D/transphosphatidylase"/>
</dbReference>
<feature type="domain" description="PLD phosphodiesterase" evidence="7">
    <location>
        <begin position="147"/>
        <end position="174"/>
    </location>
</feature>
<dbReference type="InterPro" id="IPR015679">
    <property type="entry name" value="PLipase_D_fam"/>
</dbReference>